<protein>
    <submittedName>
        <fullName evidence="1">Uncharacterized protein</fullName>
    </submittedName>
</protein>
<dbReference type="EMBL" id="BMAV01000289">
    <property type="protein sequence ID" value="GFY37393.1"/>
    <property type="molecule type" value="Genomic_DNA"/>
</dbReference>
<evidence type="ECO:0000313" key="1">
    <source>
        <dbReference type="EMBL" id="GFY37393.1"/>
    </source>
</evidence>
<dbReference type="Proteomes" id="UP000886998">
    <property type="component" value="Unassembled WGS sequence"/>
</dbReference>
<accession>A0A8X6WLJ1</accession>
<gene>
    <name evidence="1" type="ORF">TNIN_304411</name>
</gene>
<sequence>MQFPSAKIFPENASEGDKLLAARARRKAQVGKVKARQEFRSVCQDDNFTCIWVTSLKSHFYRRLSRLHIPTRQNVTSLYPMPHSCFFLFALDHFLSFSL</sequence>
<dbReference type="AlphaFoldDB" id="A0A8X6WLJ1"/>
<keyword evidence="2" id="KW-1185">Reference proteome</keyword>
<proteinExistence type="predicted"/>
<organism evidence="1 2">
    <name type="scientific">Trichonephila inaurata madagascariensis</name>
    <dbReference type="NCBI Taxonomy" id="2747483"/>
    <lineage>
        <taxon>Eukaryota</taxon>
        <taxon>Metazoa</taxon>
        <taxon>Ecdysozoa</taxon>
        <taxon>Arthropoda</taxon>
        <taxon>Chelicerata</taxon>
        <taxon>Arachnida</taxon>
        <taxon>Araneae</taxon>
        <taxon>Araneomorphae</taxon>
        <taxon>Entelegynae</taxon>
        <taxon>Araneoidea</taxon>
        <taxon>Nephilidae</taxon>
        <taxon>Trichonephila</taxon>
        <taxon>Trichonephila inaurata</taxon>
    </lineage>
</organism>
<evidence type="ECO:0000313" key="2">
    <source>
        <dbReference type="Proteomes" id="UP000886998"/>
    </source>
</evidence>
<comment type="caution">
    <text evidence="1">The sequence shown here is derived from an EMBL/GenBank/DDBJ whole genome shotgun (WGS) entry which is preliminary data.</text>
</comment>
<reference evidence="1" key="1">
    <citation type="submission" date="2020-08" db="EMBL/GenBank/DDBJ databases">
        <title>Multicomponent nature underlies the extraordinary mechanical properties of spider dragline silk.</title>
        <authorList>
            <person name="Kono N."/>
            <person name="Nakamura H."/>
            <person name="Mori M."/>
            <person name="Yoshida Y."/>
            <person name="Ohtoshi R."/>
            <person name="Malay A.D."/>
            <person name="Moran D.A.P."/>
            <person name="Tomita M."/>
            <person name="Numata K."/>
            <person name="Arakawa K."/>
        </authorList>
    </citation>
    <scope>NUCLEOTIDE SEQUENCE</scope>
</reference>
<name>A0A8X6WLJ1_9ARAC</name>